<dbReference type="Proteomes" id="UP000182272">
    <property type="component" value="Chromosome I"/>
</dbReference>
<dbReference type="EMBL" id="LT629972">
    <property type="protein sequence ID" value="SEI23645.1"/>
    <property type="molecule type" value="Genomic_DNA"/>
</dbReference>
<evidence type="ECO:0000313" key="1">
    <source>
        <dbReference type="EMBL" id="SEI23645.1"/>
    </source>
</evidence>
<reference evidence="1 2" key="1">
    <citation type="submission" date="2016-10" db="EMBL/GenBank/DDBJ databases">
        <authorList>
            <person name="de Groot N.N."/>
        </authorList>
    </citation>
    <scope>NUCLEOTIDE SEQUENCE [LARGE SCALE GENOMIC DNA]</scope>
    <source>
        <strain evidence="1 2">LMG 2158</strain>
    </source>
</reference>
<sequence>MLNSLANICSEVQTAKQILPRLDHEVIKAKTAEINCAQIGQLQFLRPFAIFRVRHYFVLHRRCFTKHLL</sequence>
<gene>
    <name evidence="1" type="ORF">SAMN05216581_5251</name>
</gene>
<evidence type="ECO:0000313" key="2">
    <source>
        <dbReference type="Proteomes" id="UP000182272"/>
    </source>
</evidence>
<name>A0A1H6P2G4_9PSED</name>
<organism evidence="1 2">
    <name type="scientific">Pseudomonas asplenii</name>
    <dbReference type="NCBI Taxonomy" id="53407"/>
    <lineage>
        <taxon>Bacteria</taxon>
        <taxon>Pseudomonadati</taxon>
        <taxon>Pseudomonadota</taxon>
        <taxon>Gammaproteobacteria</taxon>
        <taxon>Pseudomonadales</taxon>
        <taxon>Pseudomonadaceae</taxon>
        <taxon>Pseudomonas</taxon>
    </lineage>
</organism>
<proteinExistence type="predicted"/>
<dbReference type="AlphaFoldDB" id="A0A1H6P2G4"/>
<protein>
    <submittedName>
        <fullName evidence="1">Uncharacterized protein</fullName>
    </submittedName>
</protein>
<accession>A0A1H6P2G4</accession>